<dbReference type="RefSeq" id="WP_261343570.1">
    <property type="nucleotide sequence ID" value="NZ_SJPX01000006.1"/>
</dbReference>
<proteinExistence type="predicted"/>
<dbReference type="AlphaFoldDB" id="A0A5C6EHD8"/>
<keyword evidence="2" id="KW-1185">Reference proteome</keyword>
<comment type="caution">
    <text evidence="1">The sequence shown here is derived from an EMBL/GenBank/DDBJ whole genome shotgun (WGS) entry which is preliminary data.</text>
</comment>
<sequence length="44" mass="4847">MCAKEIGGIEWPYVPRPTEVAIRLSGACWQISPENGYKINIASP</sequence>
<name>A0A5C6EHD8_9BACT</name>
<organism evidence="1 2">
    <name type="scientific">Rubripirellula reticaptiva</name>
    <dbReference type="NCBI Taxonomy" id="2528013"/>
    <lineage>
        <taxon>Bacteria</taxon>
        <taxon>Pseudomonadati</taxon>
        <taxon>Planctomycetota</taxon>
        <taxon>Planctomycetia</taxon>
        <taxon>Pirellulales</taxon>
        <taxon>Pirellulaceae</taxon>
        <taxon>Rubripirellula</taxon>
    </lineage>
</organism>
<reference evidence="1 2" key="1">
    <citation type="submission" date="2019-02" db="EMBL/GenBank/DDBJ databases">
        <title>Deep-cultivation of Planctomycetes and their phenomic and genomic characterization uncovers novel biology.</title>
        <authorList>
            <person name="Wiegand S."/>
            <person name="Jogler M."/>
            <person name="Boedeker C."/>
            <person name="Pinto D."/>
            <person name="Vollmers J."/>
            <person name="Rivas-Marin E."/>
            <person name="Kohn T."/>
            <person name="Peeters S.H."/>
            <person name="Heuer A."/>
            <person name="Rast P."/>
            <person name="Oberbeckmann S."/>
            <person name="Bunk B."/>
            <person name="Jeske O."/>
            <person name="Meyerdierks A."/>
            <person name="Storesund J.E."/>
            <person name="Kallscheuer N."/>
            <person name="Luecker S."/>
            <person name="Lage O.M."/>
            <person name="Pohl T."/>
            <person name="Merkel B.J."/>
            <person name="Hornburger P."/>
            <person name="Mueller R.-W."/>
            <person name="Bruemmer F."/>
            <person name="Labrenz M."/>
            <person name="Spormann A.M."/>
            <person name="Op Den Camp H."/>
            <person name="Overmann J."/>
            <person name="Amann R."/>
            <person name="Jetten M.S.M."/>
            <person name="Mascher T."/>
            <person name="Medema M.H."/>
            <person name="Devos D.P."/>
            <person name="Kaster A.-K."/>
            <person name="Ovreas L."/>
            <person name="Rohde M."/>
            <person name="Galperin M.Y."/>
            <person name="Jogler C."/>
        </authorList>
    </citation>
    <scope>NUCLEOTIDE SEQUENCE [LARGE SCALE GENOMIC DNA]</scope>
    <source>
        <strain evidence="1 2">Poly59</strain>
    </source>
</reference>
<accession>A0A5C6EHD8</accession>
<evidence type="ECO:0000313" key="1">
    <source>
        <dbReference type="EMBL" id="TWU47091.1"/>
    </source>
</evidence>
<dbReference type="EMBL" id="SJPX01000006">
    <property type="protein sequence ID" value="TWU47091.1"/>
    <property type="molecule type" value="Genomic_DNA"/>
</dbReference>
<evidence type="ECO:0000313" key="2">
    <source>
        <dbReference type="Proteomes" id="UP000317977"/>
    </source>
</evidence>
<gene>
    <name evidence="1" type="ORF">Poly59_60650</name>
</gene>
<dbReference type="Proteomes" id="UP000317977">
    <property type="component" value="Unassembled WGS sequence"/>
</dbReference>
<protein>
    <submittedName>
        <fullName evidence="1">Uncharacterized protein</fullName>
    </submittedName>
</protein>